<name>A0A379QLQ0_SALER</name>
<dbReference type="Proteomes" id="UP000254597">
    <property type="component" value="Unassembled WGS sequence"/>
</dbReference>
<proteinExistence type="predicted"/>
<accession>A0A379QLQ0</accession>
<dbReference type="AlphaFoldDB" id="A0A379QLQ0"/>
<reference evidence="1 2" key="1">
    <citation type="submission" date="2018-06" db="EMBL/GenBank/DDBJ databases">
        <authorList>
            <consortium name="Pathogen Informatics"/>
            <person name="Doyle S."/>
        </authorList>
    </citation>
    <scope>NUCLEOTIDE SEQUENCE [LARGE SCALE GENOMIC DNA]</scope>
    <source>
        <strain evidence="1 2">NCTC10252</strain>
    </source>
</reference>
<sequence length="49" mass="5327">MLQPHAPIGSLLLHGRLAVRELVRRVGHTVVTGEGLYDSQTSIPNARLP</sequence>
<organism evidence="1 2">
    <name type="scientific">Salmonella enterica</name>
    <name type="common">Salmonella choleraesuis</name>
    <dbReference type="NCBI Taxonomy" id="28901"/>
    <lineage>
        <taxon>Bacteria</taxon>
        <taxon>Pseudomonadati</taxon>
        <taxon>Pseudomonadota</taxon>
        <taxon>Gammaproteobacteria</taxon>
        <taxon>Enterobacterales</taxon>
        <taxon>Enterobacteriaceae</taxon>
        <taxon>Salmonella</taxon>
    </lineage>
</organism>
<evidence type="ECO:0000313" key="2">
    <source>
        <dbReference type="Proteomes" id="UP000254597"/>
    </source>
</evidence>
<gene>
    <name evidence="1" type="ORF">NCTC10252_03374</name>
</gene>
<protein>
    <submittedName>
        <fullName evidence="1">LacI family transcriptional regulator</fullName>
    </submittedName>
</protein>
<evidence type="ECO:0000313" key="1">
    <source>
        <dbReference type="EMBL" id="SUF58075.1"/>
    </source>
</evidence>
<dbReference type="EMBL" id="UGWP01000004">
    <property type="protein sequence ID" value="SUF58075.1"/>
    <property type="molecule type" value="Genomic_DNA"/>
</dbReference>